<keyword evidence="2" id="KW-1185">Reference proteome</keyword>
<evidence type="ECO:0000313" key="2">
    <source>
        <dbReference type="Proteomes" id="UP000325797"/>
    </source>
</evidence>
<sequence length="79" mass="8707">MTTSPCDCPQCRATRLRENAMALPVAAFYTGAANVAAIRHLIHRIIWDRPWPPAPPQSGPVVHRYRYSCIPPLPGGDPC</sequence>
<dbReference type="RefSeq" id="WP_151114621.1">
    <property type="nucleotide sequence ID" value="NZ_CP042582.1"/>
</dbReference>
<gene>
    <name evidence="1" type="ORF">FRZ61_03000</name>
</gene>
<dbReference type="KEGG" id="hadh:FRZ61_03000"/>
<evidence type="ECO:0000313" key="1">
    <source>
        <dbReference type="EMBL" id="QEX20383.1"/>
    </source>
</evidence>
<name>A0A5J6MSU8_9PROT</name>
<dbReference type="Proteomes" id="UP000325797">
    <property type="component" value="Chromosome"/>
</dbReference>
<accession>A0A5J6MSU8</accession>
<reference evidence="1 2" key="1">
    <citation type="submission" date="2019-08" db="EMBL/GenBank/DDBJ databases">
        <title>Hyperibacter terrae gen. nov., sp. nov. and Hyperibacter viscosus sp. nov., two new members in the family Rhodospirillaceae isolated from the rhizosphere of Hypericum perforatum.</title>
        <authorList>
            <person name="Noviana Z."/>
        </authorList>
    </citation>
    <scope>NUCLEOTIDE SEQUENCE [LARGE SCALE GENOMIC DNA]</scope>
    <source>
        <strain evidence="1 2">R5959</strain>
    </source>
</reference>
<dbReference type="EMBL" id="CP042582">
    <property type="protein sequence ID" value="QEX20383.1"/>
    <property type="molecule type" value="Genomic_DNA"/>
</dbReference>
<organism evidence="1 2">
    <name type="scientific">Hypericibacter adhaerens</name>
    <dbReference type="NCBI Taxonomy" id="2602016"/>
    <lineage>
        <taxon>Bacteria</taxon>
        <taxon>Pseudomonadati</taxon>
        <taxon>Pseudomonadota</taxon>
        <taxon>Alphaproteobacteria</taxon>
        <taxon>Rhodospirillales</taxon>
        <taxon>Dongiaceae</taxon>
        <taxon>Hypericibacter</taxon>
    </lineage>
</organism>
<dbReference type="OrthoDB" id="9857941at2"/>
<protein>
    <submittedName>
        <fullName evidence="1">Uncharacterized protein</fullName>
    </submittedName>
</protein>
<dbReference type="AlphaFoldDB" id="A0A5J6MSU8"/>
<proteinExistence type="predicted"/>